<protein>
    <recommendedName>
        <fullName evidence="3">Sporulation histidine kinase inhibitor Sda</fullName>
    </recommendedName>
</protein>
<dbReference type="Proteomes" id="UP001057877">
    <property type="component" value="Chromosome"/>
</dbReference>
<reference evidence="1" key="1">
    <citation type="submission" date="2022-01" db="EMBL/GenBank/DDBJ databases">
        <title>Paenibacillus spongiae sp. nov., isolated from marine sponge.</title>
        <authorList>
            <person name="Li Z."/>
            <person name="Zhang M."/>
        </authorList>
    </citation>
    <scope>NUCLEOTIDE SEQUENCE</scope>
    <source>
        <strain evidence="1">PHS-Z3</strain>
    </source>
</reference>
<dbReference type="EMBL" id="CP091430">
    <property type="protein sequence ID" value="UVI29108.1"/>
    <property type="molecule type" value="Genomic_DNA"/>
</dbReference>
<keyword evidence="2" id="KW-1185">Reference proteome</keyword>
<name>A0ABY5S6J6_9BACL</name>
<dbReference type="RefSeq" id="WP_258385197.1">
    <property type="nucleotide sequence ID" value="NZ_CP091430.1"/>
</dbReference>
<proteinExistence type="predicted"/>
<gene>
    <name evidence="1" type="ORF">L1F29_27310</name>
</gene>
<accession>A0ABY5S6J6</accession>
<evidence type="ECO:0008006" key="3">
    <source>
        <dbReference type="Google" id="ProtNLM"/>
    </source>
</evidence>
<sequence length="56" mass="6742">MKALDLEIQHLVDSLHLTNEEILEKFNFVFDQRQLTHDEGKQFLDFLRRELSQKSP</sequence>
<organism evidence="1 2">
    <name type="scientific">Paenibacillus spongiae</name>
    <dbReference type="NCBI Taxonomy" id="2909671"/>
    <lineage>
        <taxon>Bacteria</taxon>
        <taxon>Bacillati</taxon>
        <taxon>Bacillota</taxon>
        <taxon>Bacilli</taxon>
        <taxon>Bacillales</taxon>
        <taxon>Paenibacillaceae</taxon>
        <taxon>Paenibacillus</taxon>
    </lineage>
</organism>
<evidence type="ECO:0000313" key="2">
    <source>
        <dbReference type="Proteomes" id="UP001057877"/>
    </source>
</evidence>
<evidence type="ECO:0000313" key="1">
    <source>
        <dbReference type="EMBL" id="UVI29108.1"/>
    </source>
</evidence>